<dbReference type="EMBL" id="BONO01000035">
    <property type="protein sequence ID" value="GIG38074.1"/>
    <property type="molecule type" value="Genomic_DNA"/>
</dbReference>
<dbReference type="SMART" id="SM00829">
    <property type="entry name" value="PKS_ER"/>
    <property type="match status" value="1"/>
</dbReference>
<comment type="caution">
    <text evidence="8">The sequence shown here is derived from an EMBL/GenBank/DDBJ whole genome shotgun (WGS) entry which is preliminary data.</text>
</comment>
<reference evidence="8" key="1">
    <citation type="submission" date="2021-01" db="EMBL/GenBank/DDBJ databases">
        <title>Whole genome shotgun sequence of Cellulomonas pakistanensis NBRC 110800.</title>
        <authorList>
            <person name="Komaki H."/>
            <person name="Tamura T."/>
        </authorList>
    </citation>
    <scope>NUCLEOTIDE SEQUENCE</scope>
    <source>
        <strain evidence="8">NBRC 110800</strain>
    </source>
</reference>
<protein>
    <submittedName>
        <fullName evidence="8">Alcohol dehydrogenase</fullName>
    </submittedName>
</protein>
<name>A0A919PFU0_9CELL</name>
<sequence>MKALVYHGPGHKEWEDVPDAHAVDPTDVVVQVDTTTICGTDLHILLGDVPAVTPGRVLGHEAVGTVVEVGSAVGKFAVGDRVVVPAITSCGTCRYCRVGQASHCQSVGGIGWVLGHLVDGTQAELVRVPFGDTSLHRVPPGLSDEEVIFLSDIFPTGYEMGVRNGAVSPGDSVVCIGAGPVGLAAMATAHLHGARRVVAVDLDPFRLERAVQDFGATHAVHAGAEGWQDEVRALCGGRGADVVMEAVGVPQTLEAAFDLVVPYGHVANIGVHGRPVTLPIDRLWIENITITMGLVDGVTAPMLLDLVAEGSLDIRSMGTHTFALDQMHEAYGVFGSAGQHDALKVVLRR</sequence>
<accession>A0A919PFU0</accession>
<dbReference type="Gene3D" id="3.40.50.720">
    <property type="entry name" value="NAD(P)-binding Rossmann-like Domain"/>
    <property type="match status" value="1"/>
</dbReference>
<gene>
    <name evidence="8" type="ORF">Cpa01nite_34550</name>
</gene>
<dbReference type="SUPFAM" id="SSF50129">
    <property type="entry name" value="GroES-like"/>
    <property type="match status" value="1"/>
</dbReference>
<dbReference type="PANTHER" id="PTHR42813:SF4">
    <property type="entry name" value="NADP-DEPENDENT ISOPROPANOL DEHYDROGENASE"/>
    <property type="match status" value="1"/>
</dbReference>
<comment type="similarity">
    <text evidence="2 6">Belongs to the zinc-containing alcohol dehydrogenase family.</text>
</comment>
<dbReference type="InterPro" id="IPR020843">
    <property type="entry name" value="ER"/>
</dbReference>
<evidence type="ECO:0000256" key="2">
    <source>
        <dbReference type="ARBA" id="ARBA00008072"/>
    </source>
</evidence>
<dbReference type="GO" id="GO:0016491">
    <property type="term" value="F:oxidoreductase activity"/>
    <property type="evidence" value="ECO:0007669"/>
    <property type="project" value="UniProtKB-KW"/>
</dbReference>
<evidence type="ECO:0000313" key="8">
    <source>
        <dbReference type="EMBL" id="GIG38074.1"/>
    </source>
</evidence>
<evidence type="ECO:0000256" key="4">
    <source>
        <dbReference type="ARBA" id="ARBA00022833"/>
    </source>
</evidence>
<dbReference type="InterPro" id="IPR036291">
    <property type="entry name" value="NAD(P)-bd_dom_sf"/>
</dbReference>
<dbReference type="GO" id="GO:0008270">
    <property type="term" value="F:zinc ion binding"/>
    <property type="evidence" value="ECO:0007669"/>
    <property type="project" value="InterPro"/>
</dbReference>
<dbReference type="Gene3D" id="3.90.180.10">
    <property type="entry name" value="Medium-chain alcohol dehydrogenases, catalytic domain"/>
    <property type="match status" value="1"/>
</dbReference>
<evidence type="ECO:0000256" key="5">
    <source>
        <dbReference type="ARBA" id="ARBA00023002"/>
    </source>
</evidence>
<dbReference type="Proteomes" id="UP000642125">
    <property type="component" value="Unassembled WGS sequence"/>
</dbReference>
<dbReference type="RefSeq" id="WP_203670145.1">
    <property type="nucleotide sequence ID" value="NZ_BONO01000035.1"/>
</dbReference>
<evidence type="ECO:0000259" key="7">
    <source>
        <dbReference type="SMART" id="SM00829"/>
    </source>
</evidence>
<dbReference type="SUPFAM" id="SSF51735">
    <property type="entry name" value="NAD(P)-binding Rossmann-fold domains"/>
    <property type="match status" value="1"/>
</dbReference>
<evidence type="ECO:0000256" key="6">
    <source>
        <dbReference type="RuleBase" id="RU361277"/>
    </source>
</evidence>
<dbReference type="PANTHER" id="PTHR42813">
    <property type="entry name" value="ZINC-TYPE ALCOHOL DEHYDROGENASE-LIKE"/>
    <property type="match status" value="1"/>
</dbReference>
<feature type="domain" description="Enoyl reductase (ER)" evidence="7">
    <location>
        <begin position="8"/>
        <end position="347"/>
    </location>
</feature>
<dbReference type="AlphaFoldDB" id="A0A919PFU0"/>
<dbReference type="Pfam" id="PF08240">
    <property type="entry name" value="ADH_N"/>
    <property type="match status" value="1"/>
</dbReference>
<comment type="cofactor">
    <cofactor evidence="1 6">
        <name>Zn(2+)</name>
        <dbReference type="ChEBI" id="CHEBI:29105"/>
    </cofactor>
</comment>
<keyword evidence="9" id="KW-1185">Reference proteome</keyword>
<dbReference type="InterPro" id="IPR011032">
    <property type="entry name" value="GroES-like_sf"/>
</dbReference>
<keyword evidence="5" id="KW-0560">Oxidoreductase</keyword>
<keyword evidence="4 6" id="KW-0862">Zinc</keyword>
<organism evidence="8 9">
    <name type="scientific">Cellulomonas pakistanensis</name>
    <dbReference type="NCBI Taxonomy" id="992287"/>
    <lineage>
        <taxon>Bacteria</taxon>
        <taxon>Bacillati</taxon>
        <taxon>Actinomycetota</taxon>
        <taxon>Actinomycetes</taxon>
        <taxon>Micrococcales</taxon>
        <taxon>Cellulomonadaceae</taxon>
        <taxon>Cellulomonas</taxon>
    </lineage>
</organism>
<evidence type="ECO:0000313" key="9">
    <source>
        <dbReference type="Proteomes" id="UP000642125"/>
    </source>
</evidence>
<proteinExistence type="inferred from homology"/>
<dbReference type="Pfam" id="PF00107">
    <property type="entry name" value="ADH_zinc_N"/>
    <property type="match status" value="1"/>
</dbReference>
<dbReference type="PROSITE" id="PS00059">
    <property type="entry name" value="ADH_ZINC"/>
    <property type="match status" value="1"/>
</dbReference>
<keyword evidence="3 6" id="KW-0479">Metal-binding</keyword>
<evidence type="ECO:0000256" key="1">
    <source>
        <dbReference type="ARBA" id="ARBA00001947"/>
    </source>
</evidence>
<dbReference type="InterPro" id="IPR013154">
    <property type="entry name" value="ADH-like_N"/>
</dbReference>
<evidence type="ECO:0000256" key="3">
    <source>
        <dbReference type="ARBA" id="ARBA00022723"/>
    </source>
</evidence>
<dbReference type="InterPro" id="IPR013149">
    <property type="entry name" value="ADH-like_C"/>
</dbReference>
<dbReference type="InterPro" id="IPR002328">
    <property type="entry name" value="ADH_Zn_CS"/>
</dbReference>